<organism evidence="1 2">
    <name type="scientific">Cyclotella atomus</name>
    <dbReference type="NCBI Taxonomy" id="382360"/>
    <lineage>
        <taxon>Eukaryota</taxon>
        <taxon>Sar</taxon>
        <taxon>Stramenopiles</taxon>
        <taxon>Ochrophyta</taxon>
        <taxon>Bacillariophyta</taxon>
        <taxon>Coscinodiscophyceae</taxon>
        <taxon>Thalassiosirophycidae</taxon>
        <taxon>Stephanodiscales</taxon>
        <taxon>Stephanodiscaceae</taxon>
        <taxon>Cyclotella</taxon>
    </lineage>
</organism>
<dbReference type="EMBL" id="JALLPJ020001128">
    <property type="protein sequence ID" value="KAL3775890.1"/>
    <property type="molecule type" value="Genomic_DNA"/>
</dbReference>
<dbReference type="InterPro" id="IPR011990">
    <property type="entry name" value="TPR-like_helical_dom_sf"/>
</dbReference>
<evidence type="ECO:0008006" key="3">
    <source>
        <dbReference type="Google" id="ProtNLM"/>
    </source>
</evidence>
<reference evidence="1 2" key="1">
    <citation type="submission" date="2024-10" db="EMBL/GenBank/DDBJ databases">
        <title>Updated reference genomes for cyclostephanoid diatoms.</title>
        <authorList>
            <person name="Roberts W.R."/>
            <person name="Alverson A.J."/>
        </authorList>
    </citation>
    <scope>NUCLEOTIDE SEQUENCE [LARGE SCALE GENOMIC DNA]</scope>
    <source>
        <strain evidence="1 2">AJA010-31</strain>
    </source>
</reference>
<dbReference type="Proteomes" id="UP001530400">
    <property type="component" value="Unassembled WGS sequence"/>
</dbReference>
<dbReference type="Gene3D" id="1.25.40.10">
    <property type="entry name" value="Tetratricopeptide repeat domain"/>
    <property type="match status" value="1"/>
</dbReference>
<evidence type="ECO:0000313" key="1">
    <source>
        <dbReference type="EMBL" id="KAL3775890.1"/>
    </source>
</evidence>
<name>A0ABD3NPZ8_9STRA</name>
<keyword evidence="2" id="KW-1185">Reference proteome</keyword>
<gene>
    <name evidence="1" type="ORF">ACHAWO_012908</name>
</gene>
<accession>A0ABD3NPZ8</accession>
<comment type="caution">
    <text evidence="1">The sequence shown here is derived from an EMBL/GenBank/DDBJ whole genome shotgun (WGS) entry which is preliminary data.</text>
</comment>
<protein>
    <recommendedName>
        <fullName evidence="3">Beta-lactamase</fullName>
    </recommendedName>
</protein>
<sequence length="176" mass="19642">MYPFVNPASDSSFHALAAIFSKDLTKAREFYRKAGELGCAAGYANLGKVYEFETKDMNKAKHYYSLGTMMGSVHARGNIGTIEEAAGNDQRAFKHYLIAAKSADKLCLDKVTEGYKDGLVTKDEYAYAFRTYQKSLDDTKISGRGQAAAYHITVRLRMPFLEKDGLQNVNQMALHE</sequence>
<proteinExistence type="predicted"/>
<evidence type="ECO:0000313" key="2">
    <source>
        <dbReference type="Proteomes" id="UP001530400"/>
    </source>
</evidence>
<dbReference type="SUPFAM" id="SSF81901">
    <property type="entry name" value="HCP-like"/>
    <property type="match status" value="1"/>
</dbReference>
<dbReference type="AlphaFoldDB" id="A0ABD3NPZ8"/>